<accession>A0A238L940</accession>
<protein>
    <submittedName>
        <fullName evidence="2">Uncharacterized protein</fullName>
    </submittedName>
</protein>
<gene>
    <name evidence="2" type="ORF">LOM8899_00045</name>
</gene>
<dbReference type="RefSeq" id="WP_168770435.1">
    <property type="nucleotide sequence ID" value="NZ_FXZK01000001.1"/>
</dbReference>
<dbReference type="Proteomes" id="UP000201613">
    <property type="component" value="Unassembled WGS sequence"/>
</dbReference>
<evidence type="ECO:0000313" key="2">
    <source>
        <dbReference type="EMBL" id="SMY05924.1"/>
    </source>
</evidence>
<sequence length="58" mass="6595">MTTEKRWIEPLLAEAAACKTKMPWERGLRRQAFISRRDGAENTTSAKRPGFEQSRASA</sequence>
<keyword evidence="3" id="KW-1185">Reference proteome</keyword>
<feature type="region of interest" description="Disordered" evidence="1">
    <location>
        <begin position="34"/>
        <end position="58"/>
    </location>
</feature>
<proteinExistence type="predicted"/>
<evidence type="ECO:0000256" key="1">
    <source>
        <dbReference type="SAM" id="MobiDB-lite"/>
    </source>
</evidence>
<dbReference type="AlphaFoldDB" id="A0A238L940"/>
<evidence type="ECO:0000313" key="3">
    <source>
        <dbReference type="Proteomes" id="UP000201613"/>
    </source>
</evidence>
<reference evidence="2 3" key="1">
    <citation type="submission" date="2017-05" db="EMBL/GenBank/DDBJ databases">
        <authorList>
            <person name="Song R."/>
            <person name="Chenine A.L."/>
            <person name="Ruprecht R.M."/>
        </authorList>
    </citation>
    <scope>NUCLEOTIDE SEQUENCE [LARGE SCALE GENOMIC DNA]</scope>
    <source>
        <strain evidence="2 3">CECT 8899</strain>
    </source>
</reference>
<dbReference type="EMBL" id="FXZK01000001">
    <property type="protein sequence ID" value="SMY05924.1"/>
    <property type="molecule type" value="Genomic_DNA"/>
</dbReference>
<organism evidence="2 3">
    <name type="scientific">Flavimaricola marinus</name>
    <dbReference type="NCBI Taxonomy" id="1819565"/>
    <lineage>
        <taxon>Bacteria</taxon>
        <taxon>Pseudomonadati</taxon>
        <taxon>Pseudomonadota</taxon>
        <taxon>Alphaproteobacteria</taxon>
        <taxon>Rhodobacterales</taxon>
        <taxon>Paracoccaceae</taxon>
        <taxon>Flavimaricola</taxon>
    </lineage>
</organism>
<name>A0A238L940_9RHOB</name>